<dbReference type="Pfam" id="PF00482">
    <property type="entry name" value="T2SSF"/>
    <property type="match status" value="2"/>
</dbReference>
<dbReference type="EMBL" id="CP029343">
    <property type="protein sequence ID" value="AWL03553.1"/>
    <property type="molecule type" value="Genomic_DNA"/>
</dbReference>
<dbReference type="PANTHER" id="PTHR30012:SF0">
    <property type="entry name" value="TYPE II SECRETION SYSTEM PROTEIN F-RELATED"/>
    <property type="match status" value="1"/>
</dbReference>
<protein>
    <submittedName>
        <fullName evidence="9">Type II secretion system protein F</fullName>
    </submittedName>
</protein>
<dbReference type="RefSeq" id="WP_109343956.1">
    <property type="nucleotide sequence ID" value="NZ_CP029343.1"/>
</dbReference>
<evidence type="ECO:0000313" key="10">
    <source>
        <dbReference type="Proteomes" id="UP000245820"/>
    </source>
</evidence>
<evidence type="ECO:0000256" key="5">
    <source>
        <dbReference type="ARBA" id="ARBA00022989"/>
    </source>
</evidence>
<evidence type="ECO:0000256" key="2">
    <source>
        <dbReference type="ARBA" id="ARBA00005745"/>
    </source>
</evidence>
<proteinExistence type="inferred from homology"/>
<feature type="domain" description="Type II secretion system protein GspF" evidence="8">
    <location>
        <begin position="222"/>
        <end position="343"/>
    </location>
</feature>
<feature type="transmembrane region" description="Helical" evidence="7">
    <location>
        <begin position="326"/>
        <end position="345"/>
    </location>
</feature>
<keyword evidence="4 7" id="KW-0812">Transmembrane</keyword>
<dbReference type="PANTHER" id="PTHR30012">
    <property type="entry name" value="GENERAL SECRETION PATHWAY PROTEIN"/>
    <property type="match status" value="1"/>
</dbReference>
<comment type="similarity">
    <text evidence="2">Belongs to the GSP F family.</text>
</comment>
<dbReference type="Gene3D" id="1.20.81.30">
    <property type="entry name" value="Type II secretion system (T2SS), domain F"/>
    <property type="match status" value="1"/>
</dbReference>
<dbReference type="GO" id="GO:0005886">
    <property type="term" value="C:plasma membrane"/>
    <property type="evidence" value="ECO:0007669"/>
    <property type="project" value="UniProtKB-SubCell"/>
</dbReference>
<keyword evidence="3" id="KW-1003">Cell membrane</keyword>
<organism evidence="9 10">
    <name type="scientific">Massilia oculi</name>
    <dbReference type="NCBI Taxonomy" id="945844"/>
    <lineage>
        <taxon>Bacteria</taxon>
        <taxon>Pseudomonadati</taxon>
        <taxon>Pseudomonadota</taxon>
        <taxon>Betaproteobacteria</taxon>
        <taxon>Burkholderiales</taxon>
        <taxon>Oxalobacteraceae</taxon>
        <taxon>Telluria group</taxon>
        <taxon>Massilia</taxon>
    </lineage>
</organism>
<feature type="domain" description="Type II secretion system protein GspF" evidence="8">
    <location>
        <begin position="22"/>
        <end position="147"/>
    </location>
</feature>
<feature type="transmembrane region" description="Helical" evidence="7">
    <location>
        <begin position="216"/>
        <end position="236"/>
    </location>
</feature>
<evidence type="ECO:0000313" key="9">
    <source>
        <dbReference type="EMBL" id="AWL03553.1"/>
    </source>
</evidence>
<evidence type="ECO:0000256" key="1">
    <source>
        <dbReference type="ARBA" id="ARBA00004651"/>
    </source>
</evidence>
<evidence type="ECO:0000256" key="4">
    <source>
        <dbReference type="ARBA" id="ARBA00022692"/>
    </source>
</evidence>
<dbReference type="KEGG" id="mtim:DIR46_03220"/>
<keyword evidence="5 7" id="KW-1133">Transmembrane helix</keyword>
<reference evidence="9 10" key="1">
    <citation type="submission" date="2018-05" db="EMBL/GenBank/DDBJ databases">
        <title>Complete genome sequence of Massilia oculi sp. nov. CCUG 43427T (=DSM 26321T), the type strain of M. oculi, and comparison with genome sequences of other Massilia strains.</title>
        <authorList>
            <person name="Zhu B."/>
        </authorList>
    </citation>
    <scope>NUCLEOTIDE SEQUENCE [LARGE SCALE GENOMIC DNA]</scope>
    <source>
        <strain evidence="9 10">CCUG 43427</strain>
    </source>
</reference>
<feature type="transmembrane region" description="Helical" evidence="7">
    <location>
        <begin position="175"/>
        <end position="195"/>
    </location>
</feature>
<sequence>MPIDIERAFARLQFGDVPRLRFYRKVAKMLGNGLPLLRIIDELRERAAARGGKRDAMVIICDDCRRMLQNGRMLSEALQPWIPQNEQMIILAGEQSGRLEHTLYVLIEVAQAGKKIRRVVVGGLAYPAALFGLTLAYVYVFGTQVVPQFAMLVDPAKWQGVAASLYWMSQAVRHWTLPVLAGLGALAALVVFSLPRWRGSLRALADRVAPWSIYRLLAGGSFLLAFSALQGAGISVEKSLMRLSDAASPWLRERLDGALLGVKSGLNCGEALRNAGYGFPSQEVIDDLCVYADYKGFTEALAMLAQEWMEEGVEAIAGQMKVLNGLAILTLSLVMGWLVTGFFGLQQEITALTRAVH</sequence>
<dbReference type="InterPro" id="IPR018076">
    <property type="entry name" value="T2SS_GspF_dom"/>
</dbReference>
<comment type="subcellular location">
    <subcellularLocation>
        <location evidence="1">Cell membrane</location>
        <topology evidence="1">Multi-pass membrane protein</topology>
    </subcellularLocation>
</comment>
<evidence type="ECO:0000259" key="8">
    <source>
        <dbReference type="Pfam" id="PF00482"/>
    </source>
</evidence>
<dbReference type="InterPro" id="IPR042094">
    <property type="entry name" value="T2SS_GspF_sf"/>
</dbReference>
<evidence type="ECO:0000256" key="7">
    <source>
        <dbReference type="SAM" id="Phobius"/>
    </source>
</evidence>
<dbReference type="InterPro" id="IPR003004">
    <property type="entry name" value="GspF/PilC"/>
</dbReference>
<gene>
    <name evidence="9" type="ORF">DIR46_03220</name>
</gene>
<name>A0A2S2DDU4_9BURK</name>
<keyword evidence="10" id="KW-1185">Reference proteome</keyword>
<dbReference type="OrthoDB" id="7031359at2"/>
<feature type="transmembrane region" description="Helical" evidence="7">
    <location>
        <begin position="119"/>
        <end position="142"/>
    </location>
</feature>
<dbReference type="AlphaFoldDB" id="A0A2S2DDU4"/>
<keyword evidence="6 7" id="KW-0472">Membrane</keyword>
<evidence type="ECO:0000256" key="3">
    <source>
        <dbReference type="ARBA" id="ARBA00022475"/>
    </source>
</evidence>
<dbReference type="Proteomes" id="UP000245820">
    <property type="component" value="Chromosome"/>
</dbReference>
<accession>A0A2S2DDU4</accession>
<evidence type="ECO:0000256" key="6">
    <source>
        <dbReference type="ARBA" id="ARBA00023136"/>
    </source>
</evidence>